<accession>A0A1M6NHC3</accession>
<dbReference type="Pfam" id="PF05656">
    <property type="entry name" value="DUF805"/>
    <property type="match status" value="1"/>
</dbReference>
<proteinExistence type="predicted"/>
<keyword evidence="1" id="KW-0472">Membrane</keyword>
<dbReference type="AlphaFoldDB" id="A0A1M6NHC3"/>
<keyword evidence="1" id="KW-1133">Transmembrane helix</keyword>
<dbReference type="EMBL" id="CP027569">
    <property type="protein sequence ID" value="AVO26638.1"/>
    <property type="molecule type" value="Genomic_DNA"/>
</dbReference>
<feature type="transmembrane region" description="Helical" evidence="1">
    <location>
        <begin position="61"/>
        <end position="83"/>
    </location>
</feature>
<dbReference type="GO" id="GO:0005886">
    <property type="term" value="C:plasma membrane"/>
    <property type="evidence" value="ECO:0007669"/>
    <property type="project" value="TreeGrafter"/>
</dbReference>
<dbReference type="PANTHER" id="PTHR34980:SF2">
    <property type="entry name" value="INNER MEMBRANE PROTEIN YHAH-RELATED"/>
    <property type="match status" value="1"/>
</dbReference>
<dbReference type="OrthoDB" id="9812349at2"/>
<dbReference type="RefSeq" id="WP_014015097.1">
    <property type="nucleotide sequence ID" value="NZ_AP031433.1"/>
</dbReference>
<evidence type="ECO:0000313" key="3">
    <source>
        <dbReference type="EMBL" id="NMK39222.1"/>
    </source>
</evidence>
<feature type="transmembrane region" description="Helical" evidence="1">
    <location>
        <begin position="128"/>
        <end position="147"/>
    </location>
</feature>
<protein>
    <submittedName>
        <fullName evidence="3">DUF805 domain-containing protein</fullName>
    </submittedName>
</protein>
<feature type="transmembrane region" description="Helical" evidence="1">
    <location>
        <begin position="153"/>
        <end position="170"/>
    </location>
</feature>
<organism evidence="3 5">
    <name type="scientific">Megasphaera elsdenii</name>
    <dbReference type="NCBI Taxonomy" id="907"/>
    <lineage>
        <taxon>Bacteria</taxon>
        <taxon>Bacillati</taxon>
        <taxon>Bacillota</taxon>
        <taxon>Negativicutes</taxon>
        <taxon>Veillonellales</taxon>
        <taxon>Veillonellaceae</taxon>
        <taxon>Megasphaera</taxon>
    </lineage>
</organism>
<dbReference type="EMBL" id="JABBJH010000009">
    <property type="protein sequence ID" value="NMK39222.1"/>
    <property type="molecule type" value="Genomic_DNA"/>
</dbReference>
<evidence type="ECO:0000313" key="5">
    <source>
        <dbReference type="Proteomes" id="UP000536773"/>
    </source>
</evidence>
<dbReference type="InterPro" id="IPR008523">
    <property type="entry name" value="DUF805"/>
</dbReference>
<dbReference type="Proteomes" id="UP000536773">
    <property type="component" value="Unassembled WGS sequence"/>
</dbReference>
<gene>
    <name evidence="2" type="ORF">C6Y28_02845</name>
    <name evidence="3" type="ORF">HG933_07485</name>
</gene>
<evidence type="ECO:0000313" key="2">
    <source>
        <dbReference type="EMBL" id="AVO26638.1"/>
    </source>
</evidence>
<evidence type="ECO:0000256" key="1">
    <source>
        <dbReference type="SAM" id="Phobius"/>
    </source>
</evidence>
<dbReference type="GeneID" id="97491054"/>
<evidence type="ECO:0000313" key="4">
    <source>
        <dbReference type="Proteomes" id="UP000238358"/>
    </source>
</evidence>
<reference evidence="3 5" key="2">
    <citation type="submission" date="2020-04" db="EMBL/GenBank/DDBJ databases">
        <authorList>
            <person name="Hitch T.C.A."/>
            <person name="Wylensek D."/>
            <person name="Clavel T."/>
        </authorList>
    </citation>
    <scope>NUCLEOTIDE SEQUENCE [LARGE SCALE GENOMIC DNA]</scope>
    <source>
        <strain evidence="3 5">WCA-386-APC-2A</strain>
    </source>
</reference>
<dbReference type="PANTHER" id="PTHR34980">
    <property type="entry name" value="INNER MEMBRANE PROTEIN-RELATED-RELATED"/>
    <property type="match status" value="1"/>
</dbReference>
<feature type="transmembrane region" description="Helical" evidence="1">
    <location>
        <begin position="95"/>
        <end position="116"/>
    </location>
</feature>
<sequence>MSQRNQKIKLKKRSRQSARIHRGFAMPVGPGSENSLVSFRDFADLKAKYFRFTGRIQRRPFIFRTLILMFAQFMFSIILYSKIVESILINHMEYAIIFAIIFVLLSIPAVWSQISLGVRRCHDINKPGLMFAVPFICYLASYVLPVLGQDTAAMAAQSIMAVSYLGLFTVKGTSGDNAYGPERAR</sequence>
<reference evidence="2 4" key="1">
    <citation type="journal article" date="2018" name="Genome Announc.">
        <title>Complete genomes of two Megasphaera elsdenii strains, NCIMB 702410 and ATCC 25940.</title>
        <authorList>
            <person name="Hatmaker E.A."/>
            <person name="O'Dell K."/>
            <person name="Riley L.A."/>
            <person name="Klingeman D.M."/>
            <person name="Guss A.M."/>
        </authorList>
    </citation>
    <scope>NUCLEOTIDE SEQUENCE [LARGE SCALE GENOMIC DNA]</scope>
    <source>
        <strain evidence="2 4">NCIMB702410</strain>
    </source>
</reference>
<name>A0A1M6NHC3_MEGEL</name>
<dbReference type="Proteomes" id="UP000238358">
    <property type="component" value="Chromosome"/>
</dbReference>
<keyword evidence="1" id="KW-0812">Transmembrane</keyword>